<organism evidence="1 2">
    <name type="scientific">Myripristis murdjan</name>
    <name type="common">pinecone soldierfish</name>
    <dbReference type="NCBI Taxonomy" id="586833"/>
    <lineage>
        <taxon>Eukaryota</taxon>
        <taxon>Metazoa</taxon>
        <taxon>Chordata</taxon>
        <taxon>Craniata</taxon>
        <taxon>Vertebrata</taxon>
        <taxon>Euteleostomi</taxon>
        <taxon>Actinopterygii</taxon>
        <taxon>Neopterygii</taxon>
        <taxon>Teleostei</taxon>
        <taxon>Neoteleostei</taxon>
        <taxon>Acanthomorphata</taxon>
        <taxon>Holocentriformes</taxon>
        <taxon>Holocentridae</taxon>
        <taxon>Myripristis</taxon>
    </lineage>
</organism>
<protein>
    <submittedName>
        <fullName evidence="1">Uncharacterized protein</fullName>
    </submittedName>
</protein>
<name>A0A667WZ78_9TELE</name>
<dbReference type="InParanoid" id="A0A667WZ78"/>
<proteinExistence type="predicted"/>
<evidence type="ECO:0000313" key="1">
    <source>
        <dbReference type="Ensembl" id="ENSMMDP00005002166.1"/>
    </source>
</evidence>
<dbReference type="Ensembl" id="ENSMMDT00005002203.1">
    <property type="protein sequence ID" value="ENSMMDP00005002166.1"/>
    <property type="gene ID" value="ENSMMDG00005001184.1"/>
</dbReference>
<dbReference type="Proteomes" id="UP000472263">
    <property type="component" value="Chromosome 12"/>
</dbReference>
<sequence length="174" mass="19069">MRGTLSVIGAGPQSLNQGVCMAECQPTCETQSKGDSTPFWISIAPCCSGNWGTLSLSYNLLTISFLLFRPPLIHQMEHPEKGNSFLGSAFHHSAFTHLLDRAGGICNKLRTKLDKKTQSWPTCSSRLLLWFFSLVTAHPGGNDCSSVMTLQKPAKPPDMTAAVWERGLSRGRMK</sequence>
<keyword evidence="2" id="KW-1185">Reference proteome</keyword>
<dbReference type="AlphaFoldDB" id="A0A667WZ78"/>
<evidence type="ECO:0000313" key="2">
    <source>
        <dbReference type="Proteomes" id="UP000472263"/>
    </source>
</evidence>
<reference evidence="1" key="1">
    <citation type="submission" date="2019-06" db="EMBL/GenBank/DDBJ databases">
        <authorList>
            <consortium name="Wellcome Sanger Institute Data Sharing"/>
        </authorList>
    </citation>
    <scope>NUCLEOTIDE SEQUENCE [LARGE SCALE GENOMIC DNA]</scope>
</reference>
<accession>A0A667WZ78</accession>
<reference evidence="1" key="2">
    <citation type="submission" date="2025-08" db="UniProtKB">
        <authorList>
            <consortium name="Ensembl"/>
        </authorList>
    </citation>
    <scope>IDENTIFICATION</scope>
</reference>
<reference evidence="1" key="3">
    <citation type="submission" date="2025-09" db="UniProtKB">
        <authorList>
            <consortium name="Ensembl"/>
        </authorList>
    </citation>
    <scope>IDENTIFICATION</scope>
</reference>